<comment type="subcellular location">
    <subcellularLocation>
        <location evidence="2 18">Late endosome membrane</location>
        <topology evidence="2 18">Multi-pass membrane protein</topology>
    </subcellularLocation>
    <subcellularLocation>
        <location evidence="4 18">Lysosome membrane</location>
        <topology evidence="4 18">Multi-pass membrane protein</topology>
    </subcellularLocation>
    <subcellularLocation>
        <location evidence="3 17">Nucleus</location>
    </subcellularLocation>
</comment>
<evidence type="ECO:0000256" key="1">
    <source>
        <dbReference type="ARBA" id="ARBA00001261"/>
    </source>
</evidence>
<dbReference type="InterPro" id="IPR019178">
    <property type="entry name" value="PtdIns-P2-Ptase"/>
</dbReference>
<dbReference type="GO" id="GO:0031902">
    <property type="term" value="C:late endosome membrane"/>
    <property type="evidence" value="ECO:0007669"/>
    <property type="project" value="UniProtKB-SubCell"/>
</dbReference>
<keyword evidence="15 18" id="KW-0458">Lysosome</keyword>
<name>A0AA88TQY8_9TELE</name>
<keyword evidence="12 17" id="KW-0238">DNA-binding</keyword>
<evidence type="ECO:0000256" key="6">
    <source>
        <dbReference type="ARBA" id="ARBA00012936"/>
    </source>
</evidence>
<dbReference type="GO" id="GO:0034597">
    <property type="term" value="F:phosphatidylinositol-4,5-bisphosphate 4-phosphatase activity"/>
    <property type="evidence" value="ECO:0007669"/>
    <property type="project" value="UniProtKB-EC"/>
</dbReference>
<keyword evidence="16 17" id="KW-0539">Nucleus</keyword>
<evidence type="ECO:0000256" key="5">
    <source>
        <dbReference type="ARBA" id="ARBA00005562"/>
    </source>
</evidence>
<dbReference type="AlphaFoldDB" id="A0AA88TQY8"/>
<evidence type="ECO:0000256" key="11">
    <source>
        <dbReference type="ARBA" id="ARBA00023015"/>
    </source>
</evidence>
<comment type="catalytic activity">
    <reaction evidence="1 18">
        <text>a 1,2-diacyl-sn-glycero-3-phospho-(1D-myo-inositol-4,5-bisphosphate) + H2O = a 1,2-diacyl-sn-glycero-3-phospho-(1D-myo-inositol-5-phosphate) + phosphate</text>
        <dbReference type="Rhea" id="RHEA:25674"/>
        <dbReference type="ChEBI" id="CHEBI:15377"/>
        <dbReference type="ChEBI" id="CHEBI:43474"/>
        <dbReference type="ChEBI" id="CHEBI:57795"/>
        <dbReference type="ChEBI" id="CHEBI:58456"/>
        <dbReference type="EC" id="3.1.3.78"/>
    </reaction>
</comment>
<keyword evidence="14" id="KW-0804">Transcription</keyword>
<dbReference type="PROSITE" id="PS50061">
    <property type="entry name" value="ETS_DOMAIN_3"/>
    <property type="match status" value="1"/>
</dbReference>
<keyword evidence="9 18" id="KW-0378">Hydrolase</keyword>
<proteinExistence type="inferred from homology"/>
<feature type="region of interest" description="Disordered" evidence="19">
    <location>
        <begin position="1"/>
        <end position="67"/>
    </location>
</feature>
<evidence type="ECO:0000256" key="4">
    <source>
        <dbReference type="ARBA" id="ARBA00004155"/>
    </source>
</evidence>
<dbReference type="GO" id="GO:0030670">
    <property type="term" value="C:phagocytic vesicle membrane"/>
    <property type="evidence" value="ECO:0007669"/>
    <property type="project" value="TreeGrafter"/>
</dbReference>
<dbReference type="GO" id="GO:0005886">
    <property type="term" value="C:plasma membrane"/>
    <property type="evidence" value="ECO:0007669"/>
    <property type="project" value="TreeGrafter"/>
</dbReference>
<evidence type="ECO:0000259" key="20">
    <source>
        <dbReference type="PROSITE" id="PS50061"/>
    </source>
</evidence>
<dbReference type="SUPFAM" id="SSF46785">
    <property type="entry name" value="Winged helix' DNA-binding domain"/>
    <property type="match status" value="1"/>
</dbReference>
<keyword evidence="10 18" id="KW-1133">Transmembrane helix</keyword>
<dbReference type="Pfam" id="PF09788">
    <property type="entry name" value="Tmemb_55A"/>
    <property type="match status" value="1"/>
</dbReference>
<evidence type="ECO:0000256" key="19">
    <source>
        <dbReference type="SAM" id="MobiDB-lite"/>
    </source>
</evidence>
<reference evidence="21" key="1">
    <citation type="submission" date="2023-08" db="EMBL/GenBank/DDBJ databases">
        <title>Chromosome-level Genome Assembly of mud carp (Cirrhinus molitorella).</title>
        <authorList>
            <person name="Liu H."/>
        </authorList>
    </citation>
    <scope>NUCLEOTIDE SEQUENCE</scope>
    <source>
        <strain evidence="21">Prfri</strain>
        <tissue evidence="21">Muscle</tissue>
    </source>
</reference>
<dbReference type="InterPro" id="IPR036388">
    <property type="entry name" value="WH-like_DNA-bd_sf"/>
</dbReference>
<dbReference type="Proteomes" id="UP001187343">
    <property type="component" value="Unassembled WGS sequence"/>
</dbReference>
<dbReference type="PRINTS" id="PR00454">
    <property type="entry name" value="ETSDOMAIN"/>
</dbReference>
<evidence type="ECO:0000256" key="7">
    <source>
        <dbReference type="ARBA" id="ARBA00022692"/>
    </source>
</evidence>
<dbReference type="GO" id="GO:0043565">
    <property type="term" value="F:sequence-specific DNA binding"/>
    <property type="evidence" value="ECO:0007669"/>
    <property type="project" value="InterPro"/>
</dbReference>
<feature type="transmembrane region" description="Helical" evidence="18">
    <location>
        <begin position="206"/>
        <end position="225"/>
    </location>
</feature>
<comment type="similarity">
    <text evidence="5 17">Belongs to the ETS family.</text>
</comment>
<feature type="domain" description="ETS" evidence="20">
    <location>
        <begin position="317"/>
        <end position="396"/>
    </location>
</feature>
<dbReference type="EMBL" id="JAUYZG010000008">
    <property type="protein sequence ID" value="KAK2900590.1"/>
    <property type="molecule type" value="Genomic_DNA"/>
</dbReference>
<evidence type="ECO:0000313" key="22">
    <source>
        <dbReference type="Proteomes" id="UP001187343"/>
    </source>
</evidence>
<evidence type="ECO:0000256" key="16">
    <source>
        <dbReference type="ARBA" id="ARBA00023242"/>
    </source>
</evidence>
<keyword evidence="7 18" id="KW-0812">Transmembrane</keyword>
<dbReference type="GO" id="GO:0005765">
    <property type="term" value="C:lysosomal membrane"/>
    <property type="evidence" value="ECO:0007669"/>
    <property type="project" value="UniProtKB-SubCell"/>
</dbReference>
<evidence type="ECO:0000256" key="13">
    <source>
        <dbReference type="ARBA" id="ARBA00023136"/>
    </source>
</evidence>
<keyword evidence="11" id="KW-0805">Transcription regulation</keyword>
<evidence type="ECO:0000256" key="3">
    <source>
        <dbReference type="ARBA" id="ARBA00004123"/>
    </source>
</evidence>
<dbReference type="InterPro" id="IPR000418">
    <property type="entry name" value="Ets_dom"/>
</dbReference>
<feature type="transmembrane region" description="Helical" evidence="18">
    <location>
        <begin position="237"/>
        <end position="256"/>
    </location>
</feature>
<protein>
    <recommendedName>
        <fullName evidence="6 18">Phosphatidylinositol-4,5-bisphosphate 4-phosphatase</fullName>
        <ecNumber evidence="6 18">3.1.3.78</ecNumber>
    </recommendedName>
</protein>
<evidence type="ECO:0000256" key="17">
    <source>
        <dbReference type="RuleBase" id="RU004019"/>
    </source>
</evidence>
<evidence type="ECO:0000313" key="21">
    <source>
        <dbReference type="EMBL" id="KAK2900590.1"/>
    </source>
</evidence>
<dbReference type="GO" id="GO:0046856">
    <property type="term" value="P:phosphatidylinositol dephosphorylation"/>
    <property type="evidence" value="ECO:0007669"/>
    <property type="project" value="InterPro"/>
</dbReference>
<evidence type="ECO:0000256" key="18">
    <source>
        <dbReference type="RuleBase" id="RU365008"/>
    </source>
</evidence>
<dbReference type="GO" id="GO:0005634">
    <property type="term" value="C:nucleus"/>
    <property type="evidence" value="ECO:0007669"/>
    <property type="project" value="UniProtKB-SubCell"/>
</dbReference>
<sequence length="485" mass="54002">MADGERSPLLSDLGDGALGSGNGGVSPGAAPHGAPNKPQSFPPFPSSTQPPVLMGENPPPYSPLTSPESGSAPVISCRVCQSLISVEGKIHQHVVKCGVCNEATPIKNAPAGKKYVRCPCNCLLICKVTSQRIACPRPYCKRIINLGPVHPGPASPEPQPAGARVSCGHCSNTFLWTEFTDRTLARCPHCRKVSSIGQRYPRRRSLWCYLLCLLFSISAAGLIAGTWSQARVYGGIYASWAAVLLLVVLTLARALYWSCMRAKSNTKHPSQKGKLGYYCVSLDWEREREREGKIRDEAVLFPDWAYKPAWSPGSRQVQLWHFLLELLGRGEGGAITWGSEWGEFVIRDPERLAKLWGERKGKPHMNYDKLSRALRYYYNKRILHKTKGKRFTYKFNFSKLILVNYPSYPTCPQNTTSVPFSVFPSQLSFYNPSIDRVSPNIYPFPRHIQSKGSFPSFLARLPQEPTYQSSPACHQSTLPFSSHRL</sequence>
<dbReference type="Pfam" id="PF00178">
    <property type="entry name" value="Ets"/>
    <property type="match status" value="1"/>
</dbReference>
<comment type="caution">
    <text evidence="21">The sequence shown here is derived from an EMBL/GenBank/DDBJ whole genome shotgun (WGS) entry which is preliminary data.</text>
</comment>
<evidence type="ECO:0000256" key="10">
    <source>
        <dbReference type="ARBA" id="ARBA00022989"/>
    </source>
</evidence>
<accession>A0AA88TQY8</accession>
<keyword evidence="22" id="KW-1185">Reference proteome</keyword>
<evidence type="ECO:0000256" key="14">
    <source>
        <dbReference type="ARBA" id="ARBA00023163"/>
    </source>
</evidence>
<feature type="compositionally biased region" description="Gly residues" evidence="19">
    <location>
        <begin position="16"/>
        <end position="26"/>
    </location>
</feature>
<gene>
    <name evidence="21" type="ORF">Q8A67_008705</name>
</gene>
<keyword evidence="13 18" id="KW-0472">Membrane</keyword>
<dbReference type="FunFam" id="1.10.10.10:FF:000059">
    <property type="entry name" value="ETS translocation variant 3"/>
    <property type="match status" value="1"/>
</dbReference>
<dbReference type="EC" id="3.1.3.78" evidence="6 18"/>
<dbReference type="PANTHER" id="PTHR21014">
    <property type="entry name" value="PHOSPHATIDYLINOSITOL-4,5-BISPHOSPHATE 4-PHOSPHATASE"/>
    <property type="match status" value="1"/>
</dbReference>
<dbReference type="GO" id="GO:0003700">
    <property type="term" value="F:DNA-binding transcription factor activity"/>
    <property type="evidence" value="ECO:0007669"/>
    <property type="project" value="InterPro"/>
</dbReference>
<comment type="function">
    <text evidence="18">Catalyzes the hydrolysis of phosphatidylinositol-4,5-bisphosphate (PtdIns-4,5-P2) to phosphatidylinositol-4-phosphate (PtdIns-4-P).</text>
</comment>
<organism evidence="21 22">
    <name type="scientific">Cirrhinus molitorella</name>
    <name type="common">mud carp</name>
    <dbReference type="NCBI Taxonomy" id="172907"/>
    <lineage>
        <taxon>Eukaryota</taxon>
        <taxon>Metazoa</taxon>
        <taxon>Chordata</taxon>
        <taxon>Craniata</taxon>
        <taxon>Vertebrata</taxon>
        <taxon>Euteleostomi</taxon>
        <taxon>Actinopterygii</taxon>
        <taxon>Neopterygii</taxon>
        <taxon>Teleostei</taxon>
        <taxon>Ostariophysi</taxon>
        <taxon>Cypriniformes</taxon>
        <taxon>Cyprinidae</taxon>
        <taxon>Labeoninae</taxon>
        <taxon>Labeonini</taxon>
        <taxon>Cirrhinus</taxon>
    </lineage>
</organism>
<dbReference type="PANTHER" id="PTHR21014:SF2">
    <property type="entry name" value="TYPE 1 PHOSPHATIDYLINOSITOL 4,5-BISPHOSPHATE 4-PHOSPHATASE"/>
    <property type="match status" value="1"/>
</dbReference>
<dbReference type="SMART" id="SM00413">
    <property type="entry name" value="ETS"/>
    <property type="match status" value="1"/>
</dbReference>
<keyword evidence="8 18" id="KW-0967">Endosome</keyword>
<evidence type="ECO:0000256" key="2">
    <source>
        <dbReference type="ARBA" id="ARBA00004107"/>
    </source>
</evidence>
<evidence type="ECO:0000256" key="9">
    <source>
        <dbReference type="ARBA" id="ARBA00022801"/>
    </source>
</evidence>
<evidence type="ECO:0000256" key="8">
    <source>
        <dbReference type="ARBA" id="ARBA00022753"/>
    </source>
</evidence>
<dbReference type="PROSITE" id="PS00346">
    <property type="entry name" value="ETS_DOMAIN_2"/>
    <property type="match status" value="1"/>
</dbReference>
<evidence type="ECO:0000256" key="15">
    <source>
        <dbReference type="ARBA" id="ARBA00023228"/>
    </source>
</evidence>
<dbReference type="Gene3D" id="1.10.10.10">
    <property type="entry name" value="Winged helix-like DNA-binding domain superfamily/Winged helix DNA-binding domain"/>
    <property type="match status" value="1"/>
</dbReference>
<dbReference type="PROSITE" id="PS00345">
    <property type="entry name" value="ETS_DOMAIN_1"/>
    <property type="match status" value="1"/>
</dbReference>
<evidence type="ECO:0000256" key="12">
    <source>
        <dbReference type="ARBA" id="ARBA00023125"/>
    </source>
</evidence>
<dbReference type="InterPro" id="IPR036390">
    <property type="entry name" value="WH_DNA-bd_sf"/>
</dbReference>